<sequence>MQKDVNRIEQAAQNVTNAEVRRMQLEDLEEAKQEIMELQQKCIKLVEDWEKHVATVPRTKKQSEEQCFQNWMEKNNRDDMGIEQIQRMLKVMERKLKATRQRIASVPVSPREQENHLLVAQSSRDLVTARSNTLSTSSSHCTNTTQLPSTSMAKVHQQQLFRSTSNSTVCSNQFQNYFGWNGGPSPMDPIYYHPMIAQAPIPPPAPDMINAKAVQLLLLNSTLQGIPKFDGDGTKWSQWWNNFNVRVHQTTLSNTEKMQFLTQLLSGEPLKLASNFTISEESYNVVLEKLKSRYGKQSDIEQSLAKTLMKMKPVSEDSYMEIQTKVDEIESIYLQMKSLGLDTESKFFQNTVIEKFPFKMQAKLRVIQEEGKPTKDLLKAMNKTVQLLKYEQEAQAEYQEKTIRHNHNRFAFFVMNHTGGSNVKHIQHRKQENEN</sequence>
<reference evidence="2" key="1">
    <citation type="submission" date="2022-11" db="UniProtKB">
        <authorList>
            <consortium name="WormBaseParasite"/>
        </authorList>
    </citation>
    <scope>IDENTIFICATION</scope>
</reference>
<name>A0AC34RHN5_9BILA</name>
<dbReference type="Proteomes" id="UP000887576">
    <property type="component" value="Unplaced"/>
</dbReference>
<organism evidence="1 2">
    <name type="scientific">Panagrolaimus sp. JU765</name>
    <dbReference type="NCBI Taxonomy" id="591449"/>
    <lineage>
        <taxon>Eukaryota</taxon>
        <taxon>Metazoa</taxon>
        <taxon>Ecdysozoa</taxon>
        <taxon>Nematoda</taxon>
        <taxon>Chromadorea</taxon>
        <taxon>Rhabditida</taxon>
        <taxon>Tylenchina</taxon>
        <taxon>Panagrolaimomorpha</taxon>
        <taxon>Panagrolaimoidea</taxon>
        <taxon>Panagrolaimidae</taxon>
        <taxon>Panagrolaimus</taxon>
    </lineage>
</organism>
<evidence type="ECO:0000313" key="1">
    <source>
        <dbReference type="Proteomes" id="UP000887576"/>
    </source>
</evidence>
<accession>A0AC34RHN5</accession>
<evidence type="ECO:0000313" key="2">
    <source>
        <dbReference type="WBParaSite" id="JU765_v2.g7071.t1"/>
    </source>
</evidence>
<protein>
    <submittedName>
        <fullName evidence="2">Uncharacterized protein</fullName>
    </submittedName>
</protein>
<proteinExistence type="predicted"/>
<dbReference type="WBParaSite" id="JU765_v2.g7071.t1">
    <property type="protein sequence ID" value="JU765_v2.g7071.t1"/>
    <property type="gene ID" value="JU765_v2.g7071"/>
</dbReference>